<dbReference type="InterPro" id="IPR029063">
    <property type="entry name" value="SAM-dependent_MTases_sf"/>
</dbReference>
<dbReference type="STRING" id="637679.GCA_001550055_03123"/>
<evidence type="ECO:0000313" key="1">
    <source>
        <dbReference type="EMBL" id="SDE38607.1"/>
    </source>
</evidence>
<name>A0A1G7CGZ1_9PROT</name>
<protein>
    <recommendedName>
        <fullName evidence="3">Methyltransferase domain-containing protein</fullName>
    </recommendedName>
</protein>
<dbReference type="RefSeq" id="WP_068306797.1">
    <property type="nucleotide sequence ID" value="NZ_DAIOMO010000001.1"/>
</dbReference>
<keyword evidence="2" id="KW-1185">Reference proteome</keyword>
<dbReference type="OrthoDB" id="8480875at2"/>
<dbReference type="EMBL" id="FNAK01000006">
    <property type="protein sequence ID" value="SDE38607.1"/>
    <property type="molecule type" value="Genomic_DNA"/>
</dbReference>
<dbReference type="AlphaFoldDB" id="A0A1G7CGZ1"/>
<dbReference type="Gene3D" id="3.40.50.150">
    <property type="entry name" value="Vaccinia Virus protein VP39"/>
    <property type="match status" value="1"/>
</dbReference>
<evidence type="ECO:0008006" key="3">
    <source>
        <dbReference type="Google" id="ProtNLM"/>
    </source>
</evidence>
<proteinExistence type="predicted"/>
<gene>
    <name evidence="1" type="ORF">SAMN04488071_2798</name>
</gene>
<evidence type="ECO:0000313" key="2">
    <source>
        <dbReference type="Proteomes" id="UP000183685"/>
    </source>
</evidence>
<reference evidence="1 2" key="1">
    <citation type="submission" date="2016-10" db="EMBL/GenBank/DDBJ databases">
        <authorList>
            <person name="de Groot N.N."/>
        </authorList>
    </citation>
    <scope>NUCLEOTIDE SEQUENCE [LARGE SCALE GENOMIC DNA]</scope>
    <source>
        <strain evidence="1 2">CGMCC 1.9109</strain>
    </source>
</reference>
<sequence length="233" mass="26751">MAEKLAFSLALDLLFNGQNMDYCERPISLDIIEDMAMFSDLPGRARVGVIGPGGGRLVRTMVERGYTVDAYEGRVECREHLERMFVGTSAAKIHPAHHLDDPMRREKMKFDALFCMDDLRAFREDHEWTAHVQAMVRADGYFVYSQVSNNLPAKKNTLDQYFDLVGNYNVSEETAVQIRDSYMALDTWEPDEKDKKMAIETLDMVKSASGLRRSIMSGVEVRYVVWRKKYGLK</sequence>
<dbReference type="Proteomes" id="UP000183685">
    <property type="component" value="Unassembled WGS sequence"/>
</dbReference>
<accession>A0A1G7CGZ1</accession>
<dbReference type="SUPFAM" id="SSF53335">
    <property type="entry name" value="S-adenosyl-L-methionine-dependent methyltransferases"/>
    <property type="match status" value="1"/>
</dbReference>
<organism evidence="1 2">
    <name type="scientific">Kordiimonas lacus</name>
    <dbReference type="NCBI Taxonomy" id="637679"/>
    <lineage>
        <taxon>Bacteria</taxon>
        <taxon>Pseudomonadati</taxon>
        <taxon>Pseudomonadota</taxon>
        <taxon>Alphaproteobacteria</taxon>
        <taxon>Kordiimonadales</taxon>
        <taxon>Kordiimonadaceae</taxon>
        <taxon>Kordiimonas</taxon>
    </lineage>
</organism>